<keyword evidence="3" id="KW-1185">Reference proteome</keyword>
<dbReference type="RefSeq" id="WP_284298515.1">
    <property type="nucleotide sequence ID" value="NZ_BSSV01000004.1"/>
</dbReference>
<protein>
    <recommendedName>
        <fullName evidence="4">Secreted protein</fullName>
    </recommendedName>
</protein>
<proteinExistence type="predicted"/>
<evidence type="ECO:0000313" key="2">
    <source>
        <dbReference type="EMBL" id="GLX85951.1"/>
    </source>
</evidence>
<dbReference type="EMBL" id="BSSV01000004">
    <property type="protein sequence ID" value="GLX85951.1"/>
    <property type="molecule type" value="Genomic_DNA"/>
</dbReference>
<keyword evidence="1" id="KW-0732">Signal</keyword>
<feature type="signal peptide" evidence="1">
    <location>
        <begin position="1"/>
        <end position="19"/>
    </location>
</feature>
<comment type="caution">
    <text evidence="2">The sequence shown here is derived from an EMBL/GenBank/DDBJ whole genome shotgun (WGS) entry which is preliminary data.</text>
</comment>
<dbReference type="Proteomes" id="UP001157134">
    <property type="component" value="Unassembled WGS sequence"/>
</dbReference>
<sequence length="83" mass="9273">MTRIVFFMMTACLSLPSFALVSYATPKETTANYVHRSAEDVKSDVAEQLENSILEAVKAVEQQKAKKYSQKKMVGPRESKGTQ</sequence>
<accession>A0ABQ6HGD2</accession>
<gene>
    <name evidence="2" type="ORF">tloyanaT_22030</name>
</gene>
<feature type="chain" id="PRO_5046573685" description="Secreted protein" evidence="1">
    <location>
        <begin position="20"/>
        <end position="83"/>
    </location>
</feature>
<evidence type="ECO:0000313" key="3">
    <source>
        <dbReference type="Proteomes" id="UP001157134"/>
    </source>
</evidence>
<organism evidence="2 3">
    <name type="scientific">Thalassotalea loyana</name>
    <dbReference type="NCBI Taxonomy" id="280483"/>
    <lineage>
        <taxon>Bacteria</taxon>
        <taxon>Pseudomonadati</taxon>
        <taxon>Pseudomonadota</taxon>
        <taxon>Gammaproteobacteria</taxon>
        <taxon>Alteromonadales</taxon>
        <taxon>Colwelliaceae</taxon>
        <taxon>Thalassotalea</taxon>
    </lineage>
</organism>
<name>A0ABQ6HGD2_9GAMM</name>
<evidence type="ECO:0000256" key="1">
    <source>
        <dbReference type="SAM" id="SignalP"/>
    </source>
</evidence>
<reference evidence="2 3" key="1">
    <citation type="submission" date="2023-03" db="EMBL/GenBank/DDBJ databases">
        <title>Thalassotalea loyana LMG 22536T draft genome sequence.</title>
        <authorList>
            <person name="Sawabe T."/>
        </authorList>
    </citation>
    <scope>NUCLEOTIDE SEQUENCE [LARGE SCALE GENOMIC DNA]</scope>
    <source>
        <strain evidence="2 3">LMG 22536</strain>
    </source>
</reference>
<evidence type="ECO:0008006" key="4">
    <source>
        <dbReference type="Google" id="ProtNLM"/>
    </source>
</evidence>